<keyword evidence="6 11" id="KW-0328">Glycosyltransferase</keyword>
<keyword evidence="9" id="KW-0342">GTP-binding</keyword>
<evidence type="ECO:0000259" key="10">
    <source>
        <dbReference type="Pfam" id="PF14681"/>
    </source>
</evidence>
<dbReference type="NCBIfam" id="NF001097">
    <property type="entry name" value="PRK00129.1"/>
    <property type="match status" value="1"/>
</dbReference>
<comment type="caution">
    <text evidence="11">The sequence shown here is derived from an EMBL/GenBank/DDBJ whole genome shotgun (WGS) entry which is preliminary data.</text>
</comment>
<dbReference type="Proteomes" id="UP000188320">
    <property type="component" value="Unassembled WGS sequence"/>
</dbReference>
<evidence type="ECO:0000256" key="9">
    <source>
        <dbReference type="ARBA" id="ARBA00023134"/>
    </source>
</evidence>
<dbReference type="OrthoDB" id="106623at2759"/>
<protein>
    <recommendedName>
        <fullName evidence="4">uracil phosphoribosyltransferase</fullName>
        <ecNumber evidence="4">2.4.2.9</ecNumber>
    </recommendedName>
</protein>
<evidence type="ECO:0000256" key="6">
    <source>
        <dbReference type="ARBA" id="ARBA00022676"/>
    </source>
</evidence>
<reference evidence="12" key="1">
    <citation type="submission" date="2017-01" db="EMBL/GenBank/DDBJ databases">
        <authorList>
            <person name="Wang Y."/>
            <person name="White M."/>
            <person name="Kvist S."/>
            <person name="Moncalvo J.-M."/>
        </authorList>
    </citation>
    <scope>NUCLEOTIDE SEQUENCE [LARGE SCALE GENOMIC DNA]</scope>
    <source>
        <strain evidence="12">COL-18-3</strain>
    </source>
</reference>
<feature type="domain" description="Phosphoribosyltransferase" evidence="10">
    <location>
        <begin position="7"/>
        <end position="152"/>
    </location>
</feature>
<dbReference type="GO" id="GO:0008655">
    <property type="term" value="P:pyrimidine-containing compound salvage"/>
    <property type="evidence" value="ECO:0007669"/>
    <property type="project" value="UniProtKB-ARBA"/>
</dbReference>
<dbReference type="InterPro" id="IPR000836">
    <property type="entry name" value="PRTase_dom"/>
</dbReference>
<dbReference type="Pfam" id="PF14681">
    <property type="entry name" value="UPRTase"/>
    <property type="match status" value="1"/>
</dbReference>
<evidence type="ECO:0000256" key="1">
    <source>
        <dbReference type="ARBA" id="ARBA00001946"/>
    </source>
</evidence>
<dbReference type="EC" id="2.4.2.9" evidence="4"/>
<evidence type="ECO:0000256" key="5">
    <source>
        <dbReference type="ARBA" id="ARBA00022533"/>
    </source>
</evidence>
<keyword evidence="7 11" id="KW-0808">Transferase</keyword>
<dbReference type="AlphaFoldDB" id="A0A1R1PY10"/>
<keyword evidence="8" id="KW-0547">Nucleotide-binding</keyword>
<evidence type="ECO:0000256" key="3">
    <source>
        <dbReference type="ARBA" id="ARBA00009516"/>
    </source>
</evidence>
<evidence type="ECO:0000256" key="7">
    <source>
        <dbReference type="ARBA" id="ARBA00022679"/>
    </source>
</evidence>
<organism evidence="11 12">
    <name type="scientific">Zancudomyces culisetae</name>
    <name type="common">Gut fungus</name>
    <name type="synonym">Smittium culisetae</name>
    <dbReference type="NCBI Taxonomy" id="1213189"/>
    <lineage>
        <taxon>Eukaryota</taxon>
        <taxon>Fungi</taxon>
        <taxon>Fungi incertae sedis</taxon>
        <taxon>Zoopagomycota</taxon>
        <taxon>Kickxellomycotina</taxon>
        <taxon>Harpellomycetes</taxon>
        <taxon>Harpellales</taxon>
        <taxon>Legeriomycetaceae</taxon>
        <taxon>Zancudomyces</taxon>
    </lineage>
</organism>
<evidence type="ECO:0000256" key="8">
    <source>
        <dbReference type="ARBA" id="ARBA00022741"/>
    </source>
</evidence>
<dbReference type="SUPFAM" id="SSF53271">
    <property type="entry name" value="PRTase-like"/>
    <property type="match status" value="1"/>
</dbReference>
<dbReference type="InterPro" id="IPR029057">
    <property type="entry name" value="PRTase-like"/>
</dbReference>
<accession>A0A1R1PY10</accession>
<dbReference type="GO" id="GO:0005525">
    <property type="term" value="F:GTP binding"/>
    <property type="evidence" value="ECO:0007669"/>
    <property type="project" value="UniProtKB-KW"/>
</dbReference>
<dbReference type="CDD" id="cd06223">
    <property type="entry name" value="PRTases_typeI"/>
    <property type="match status" value="1"/>
</dbReference>
<dbReference type="FunFam" id="3.40.50.2020:FF:000023">
    <property type="entry name" value="Probable uracil phosphoribosyltransferase"/>
    <property type="match status" value="1"/>
</dbReference>
<sequence length="154" mass="16899">MNVEFEGAKFLGQICGVSIMRAGESMEQGLRSVCVGVRIGKVLIQRDEETAQPKLYYSKLPQDISERYVLLLDPMLATGGSVMCAIEVLKNAGVAESRIIFINLICSPEGIETVASKYPEMKIVTAEIDLGMDEHKFIVPGLGDFGDRYFGTTE</sequence>
<gene>
    <name evidence="11" type="ORF">AX774_g620</name>
</gene>
<evidence type="ECO:0000313" key="12">
    <source>
        <dbReference type="Proteomes" id="UP000188320"/>
    </source>
</evidence>
<keyword evidence="12" id="KW-1185">Reference proteome</keyword>
<proteinExistence type="inferred from homology"/>
<dbReference type="EMBL" id="LSSK01000042">
    <property type="protein sequence ID" value="OMH85812.1"/>
    <property type="molecule type" value="Genomic_DNA"/>
</dbReference>
<dbReference type="Gene3D" id="3.40.50.2020">
    <property type="match status" value="1"/>
</dbReference>
<evidence type="ECO:0000313" key="11">
    <source>
        <dbReference type="EMBL" id="OMH85812.1"/>
    </source>
</evidence>
<comment type="pathway">
    <text evidence="2">Pyrimidine metabolism; UMP biosynthesis via salvage pathway; UMP from uracil: step 1/1.</text>
</comment>
<comment type="similarity">
    <text evidence="3">Belongs to the UPRTase family.</text>
</comment>
<comment type="cofactor">
    <cofactor evidence="1">
        <name>Mg(2+)</name>
        <dbReference type="ChEBI" id="CHEBI:18420"/>
    </cofactor>
</comment>
<name>A0A1R1PY10_ZANCU</name>
<keyword evidence="5" id="KW-0021">Allosteric enzyme</keyword>
<evidence type="ECO:0000256" key="4">
    <source>
        <dbReference type="ARBA" id="ARBA00011894"/>
    </source>
</evidence>
<evidence type="ECO:0000256" key="2">
    <source>
        <dbReference type="ARBA" id="ARBA00005180"/>
    </source>
</evidence>
<dbReference type="GO" id="GO:0004845">
    <property type="term" value="F:uracil phosphoribosyltransferase activity"/>
    <property type="evidence" value="ECO:0007669"/>
    <property type="project" value="UniProtKB-EC"/>
</dbReference>